<organism evidence="1 2">
    <name type="scientific">Mycena rosella</name>
    <name type="common">Pink bonnet</name>
    <name type="synonym">Agaricus rosellus</name>
    <dbReference type="NCBI Taxonomy" id="1033263"/>
    <lineage>
        <taxon>Eukaryota</taxon>
        <taxon>Fungi</taxon>
        <taxon>Dikarya</taxon>
        <taxon>Basidiomycota</taxon>
        <taxon>Agaricomycotina</taxon>
        <taxon>Agaricomycetes</taxon>
        <taxon>Agaricomycetidae</taxon>
        <taxon>Agaricales</taxon>
        <taxon>Marasmiineae</taxon>
        <taxon>Mycenaceae</taxon>
        <taxon>Mycena</taxon>
    </lineage>
</organism>
<reference evidence="1" key="1">
    <citation type="submission" date="2023-03" db="EMBL/GenBank/DDBJ databases">
        <title>Massive genome expansion in bonnet fungi (Mycena s.s.) driven by repeated elements and novel gene families across ecological guilds.</title>
        <authorList>
            <consortium name="Lawrence Berkeley National Laboratory"/>
            <person name="Harder C.B."/>
            <person name="Miyauchi S."/>
            <person name="Viragh M."/>
            <person name="Kuo A."/>
            <person name="Thoen E."/>
            <person name="Andreopoulos B."/>
            <person name="Lu D."/>
            <person name="Skrede I."/>
            <person name="Drula E."/>
            <person name="Henrissat B."/>
            <person name="Morin E."/>
            <person name="Kohler A."/>
            <person name="Barry K."/>
            <person name="LaButti K."/>
            <person name="Morin E."/>
            <person name="Salamov A."/>
            <person name="Lipzen A."/>
            <person name="Mereny Z."/>
            <person name="Hegedus B."/>
            <person name="Baldrian P."/>
            <person name="Stursova M."/>
            <person name="Weitz H."/>
            <person name="Taylor A."/>
            <person name="Grigoriev I.V."/>
            <person name="Nagy L.G."/>
            <person name="Martin F."/>
            <person name="Kauserud H."/>
        </authorList>
    </citation>
    <scope>NUCLEOTIDE SEQUENCE</scope>
    <source>
        <strain evidence="1">CBHHK067</strain>
    </source>
</reference>
<comment type="caution">
    <text evidence="1">The sequence shown here is derived from an EMBL/GenBank/DDBJ whole genome shotgun (WGS) entry which is preliminary data.</text>
</comment>
<dbReference type="Gene3D" id="1.10.3630.10">
    <property type="entry name" value="yeast vps74-n-term truncation variant domain like"/>
    <property type="match status" value="1"/>
</dbReference>
<dbReference type="Proteomes" id="UP001221757">
    <property type="component" value="Unassembled WGS sequence"/>
</dbReference>
<sequence length="89" mass="9699">MPSTPLDSPAFDPAAAHPGITSAGSAHIMFDLCNTMLTAGEDVCLGRKLPWLTLMEEVLLLGIKDKQGYLSFWNANILWIGIIRDPVKC</sequence>
<dbReference type="InterPro" id="IPR038261">
    <property type="entry name" value="GPP34-like_sf"/>
</dbReference>
<accession>A0AAD7C9Q9</accession>
<protein>
    <submittedName>
        <fullName evidence="1">Uncharacterized protein</fullName>
    </submittedName>
</protein>
<dbReference type="AlphaFoldDB" id="A0AAD7C9Q9"/>
<name>A0AAD7C9Q9_MYCRO</name>
<evidence type="ECO:0000313" key="2">
    <source>
        <dbReference type="Proteomes" id="UP001221757"/>
    </source>
</evidence>
<gene>
    <name evidence="1" type="ORF">B0H17DRAFT_1216210</name>
</gene>
<proteinExistence type="predicted"/>
<evidence type="ECO:0000313" key="1">
    <source>
        <dbReference type="EMBL" id="KAJ7643202.1"/>
    </source>
</evidence>
<keyword evidence="2" id="KW-1185">Reference proteome</keyword>
<dbReference type="EMBL" id="JARKIE010000408">
    <property type="protein sequence ID" value="KAJ7643202.1"/>
    <property type="molecule type" value="Genomic_DNA"/>
</dbReference>